<keyword evidence="2 3" id="KW-0346">Stress response</keyword>
<dbReference type="HAMAP" id="MF_00436">
    <property type="entry name" value="Hfq"/>
    <property type="match status" value="1"/>
</dbReference>
<dbReference type="RefSeq" id="WP_089761612.1">
    <property type="nucleotide sequence ID" value="NZ_FNGO01000024.1"/>
</dbReference>
<keyword evidence="1 3" id="KW-0694">RNA-binding</keyword>
<accession>A0A1G9RWA2</accession>
<evidence type="ECO:0000256" key="2">
    <source>
        <dbReference type="ARBA" id="ARBA00023016"/>
    </source>
</evidence>
<dbReference type="Gene3D" id="2.30.30.100">
    <property type="match status" value="1"/>
</dbReference>
<dbReference type="InterPro" id="IPR010920">
    <property type="entry name" value="LSM_dom_sf"/>
</dbReference>
<dbReference type="STRING" id="321763.SAMN04488692_12431"/>
<dbReference type="SUPFAM" id="SSF50182">
    <property type="entry name" value="Sm-like ribonucleoproteins"/>
    <property type="match status" value="1"/>
</dbReference>
<dbReference type="PANTHER" id="PTHR34772">
    <property type="entry name" value="RNA-BINDING PROTEIN HFQ"/>
    <property type="match status" value="1"/>
</dbReference>
<comment type="subunit">
    <text evidence="3">Homohexamer.</text>
</comment>
<name>A0A1G9RWA2_9FIRM</name>
<sequence length="70" mass="7700">MSNNIQGSLLSEMQKSGKEVKVFLTNGFQLSGEVIGFDNFTIILNDNGQQKLIYKHAVSTIVPEEEVNVG</sequence>
<dbReference type="GO" id="GO:0005829">
    <property type="term" value="C:cytosol"/>
    <property type="evidence" value="ECO:0007669"/>
    <property type="project" value="TreeGrafter"/>
</dbReference>
<evidence type="ECO:0000259" key="4">
    <source>
        <dbReference type="PROSITE" id="PS52002"/>
    </source>
</evidence>
<dbReference type="Pfam" id="PF17209">
    <property type="entry name" value="Hfq"/>
    <property type="match status" value="1"/>
</dbReference>
<dbReference type="GO" id="GO:0045974">
    <property type="term" value="P:regulation of translation, ncRNA-mediated"/>
    <property type="evidence" value="ECO:0007669"/>
    <property type="project" value="TreeGrafter"/>
</dbReference>
<evidence type="ECO:0000256" key="1">
    <source>
        <dbReference type="ARBA" id="ARBA00022884"/>
    </source>
</evidence>
<dbReference type="PANTHER" id="PTHR34772:SF1">
    <property type="entry name" value="RNA-BINDING PROTEIN HFQ"/>
    <property type="match status" value="1"/>
</dbReference>
<reference evidence="5 6" key="1">
    <citation type="submission" date="2016-10" db="EMBL/GenBank/DDBJ databases">
        <authorList>
            <person name="de Groot N.N."/>
        </authorList>
    </citation>
    <scope>NUCLEOTIDE SEQUENCE [LARGE SCALE GENOMIC DNA]</scope>
    <source>
        <strain evidence="5 6">SLAS-1</strain>
    </source>
</reference>
<comment type="function">
    <text evidence="3">RNA chaperone that binds small regulatory RNA (sRNAs) and mRNAs to facilitate mRNA translational regulation in response to envelope stress, environmental stress and changes in metabolite concentrations. Also binds with high specificity to tRNAs.</text>
</comment>
<dbReference type="NCBIfam" id="TIGR02383">
    <property type="entry name" value="Hfq"/>
    <property type="match status" value="1"/>
</dbReference>
<dbReference type="AlphaFoldDB" id="A0A1G9RWA2"/>
<dbReference type="GO" id="GO:0006355">
    <property type="term" value="P:regulation of DNA-templated transcription"/>
    <property type="evidence" value="ECO:0007669"/>
    <property type="project" value="InterPro"/>
</dbReference>
<dbReference type="CDD" id="cd01716">
    <property type="entry name" value="Hfq"/>
    <property type="match status" value="1"/>
</dbReference>
<evidence type="ECO:0000256" key="3">
    <source>
        <dbReference type="HAMAP-Rule" id="MF_00436"/>
    </source>
</evidence>
<dbReference type="EMBL" id="FNGO01000024">
    <property type="protein sequence ID" value="SDM27539.1"/>
    <property type="molecule type" value="Genomic_DNA"/>
</dbReference>
<feature type="domain" description="Sm" evidence="4">
    <location>
        <begin position="7"/>
        <end position="67"/>
    </location>
</feature>
<protein>
    <recommendedName>
        <fullName evidence="3">RNA-binding protein Hfq</fullName>
    </recommendedName>
</protein>
<proteinExistence type="inferred from homology"/>
<organism evidence="5 6">
    <name type="scientific">Halarsenatibacter silvermanii</name>
    <dbReference type="NCBI Taxonomy" id="321763"/>
    <lineage>
        <taxon>Bacteria</taxon>
        <taxon>Bacillati</taxon>
        <taxon>Bacillota</taxon>
        <taxon>Clostridia</taxon>
        <taxon>Halanaerobiales</taxon>
        <taxon>Halarsenatibacteraceae</taxon>
        <taxon>Halarsenatibacter</taxon>
    </lineage>
</organism>
<comment type="similarity">
    <text evidence="3">Belongs to the Hfq family.</text>
</comment>
<evidence type="ECO:0000313" key="5">
    <source>
        <dbReference type="EMBL" id="SDM27539.1"/>
    </source>
</evidence>
<dbReference type="GO" id="GO:0003723">
    <property type="term" value="F:RNA binding"/>
    <property type="evidence" value="ECO:0007669"/>
    <property type="project" value="UniProtKB-UniRule"/>
</dbReference>
<dbReference type="PROSITE" id="PS52002">
    <property type="entry name" value="SM"/>
    <property type="match status" value="1"/>
</dbReference>
<dbReference type="Proteomes" id="UP000199476">
    <property type="component" value="Unassembled WGS sequence"/>
</dbReference>
<evidence type="ECO:0000313" key="6">
    <source>
        <dbReference type="Proteomes" id="UP000199476"/>
    </source>
</evidence>
<dbReference type="InterPro" id="IPR005001">
    <property type="entry name" value="Hfq"/>
</dbReference>
<gene>
    <name evidence="3" type="primary">hfq</name>
    <name evidence="5" type="ORF">SAMN04488692_12431</name>
</gene>
<keyword evidence="6" id="KW-1185">Reference proteome</keyword>
<dbReference type="GO" id="GO:0043487">
    <property type="term" value="P:regulation of RNA stability"/>
    <property type="evidence" value="ECO:0007669"/>
    <property type="project" value="TreeGrafter"/>
</dbReference>
<dbReference type="InterPro" id="IPR047575">
    <property type="entry name" value="Sm"/>
</dbReference>
<dbReference type="OrthoDB" id="9799751at2"/>